<evidence type="ECO:0000256" key="5">
    <source>
        <dbReference type="ARBA" id="ARBA00022723"/>
    </source>
</evidence>
<dbReference type="AlphaFoldDB" id="A0A6P5PJQ4"/>
<evidence type="ECO:0000313" key="18">
    <source>
        <dbReference type="RefSeq" id="XP_021018094.1"/>
    </source>
</evidence>
<dbReference type="GO" id="GO:0030307">
    <property type="term" value="P:positive regulation of cell growth"/>
    <property type="evidence" value="ECO:0007669"/>
    <property type="project" value="Ensembl"/>
</dbReference>
<dbReference type="Pfam" id="PF02985">
    <property type="entry name" value="HEAT"/>
    <property type="match status" value="1"/>
</dbReference>
<dbReference type="InterPro" id="IPR038904">
    <property type="entry name" value="BRAT1"/>
</dbReference>
<evidence type="ECO:0000256" key="16">
    <source>
        <dbReference type="ARBA" id="ARBA00081245"/>
    </source>
</evidence>
<evidence type="ECO:0000256" key="1">
    <source>
        <dbReference type="ARBA" id="ARBA00004123"/>
    </source>
</evidence>
<keyword evidence="7" id="KW-0227">DNA damage</keyword>
<evidence type="ECO:0000256" key="15">
    <source>
        <dbReference type="ARBA" id="ARBA00076465"/>
    </source>
</evidence>
<comment type="subcellular location">
    <subcellularLocation>
        <location evidence="2">Cytoplasm</location>
    </subcellularLocation>
    <subcellularLocation>
        <location evidence="1">Nucleus</location>
    </subcellularLocation>
</comment>
<dbReference type="CTD" id="221927"/>
<dbReference type="KEGG" id="mcal:110294302"/>
<dbReference type="GO" id="GO:0008283">
    <property type="term" value="P:cell population proliferation"/>
    <property type="evidence" value="ECO:0007669"/>
    <property type="project" value="Ensembl"/>
</dbReference>
<keyword evidence="10" id="KW-0539">Nucleus</keyword>
<dbReference type="Proteomes" id="UP000515126">
    <property type="component" value="Chromosome 5"/>
</dbReference>
<evidence type="ECO:0000256" key="11">
    <source>
        <dbReference type="ARBA" id="ARBA00058946"/>
    </source>
</evidence>
<protein>
    <recommendedName>
        <fullName evidence="14">Integrator complex assembly factor BRAT1</fullName>
    </recommendedName>
    <alternativeName>
        <fullName evidence="16">BRCA1-associated ATM activator 1</fullName>
    </alternativeName>
    <alternativeName>
        <fullName evidence="15">BRCA1-associated protein required for ATM activation protein 1</fullName>
    </alternativeName>
</protein>
<name>A0A6P5PJQ4_MUSCR</name>
<dbReference type="GO" id="GO:0008428">
    <property type="term" value="F:ribonuclease inhibitor activity"/>
    <property type="evidence" value="ECO:0007669"/>
    <property type="project" value="Ensembl"/>
</dbReference>
<proteinExistence type="inferred from homology"/>
<evidence type="ECO:0000256" key="4">
    <source>
        <dbReference type="ARBA" id="ARBA00022553"/>
    </source>
</evidence>
<evidence type="ECO:0000256" key="7">
    <source>
        <dbReference type="ARBA" id="ARBA00022763"/>
    </source>
</evidence>
<keyword evidence="8" id="KW-0862">Zinc</keyword>
<evidence type="ECO:0000256" key="10">
    <source>
        <dbReference type="ARBA" id="ARBA00023242"/>
    </source>
</evidence>
<keyword evidence="4" id="KW-0597">Phosphoprotein</keyword>
<dbReference type="GO" id="GO:0005654">
    <property type="term" value="C:nucleoplasm"/>
    <property type="evidence" value="ECO:0007669"/>
    <property type="project" value="Ensembl"/>
</dbReference>
<evidence type="ECO:0000313" key="17">
    <source>
        <dbReference type="Proteomes" id="UP000515126"/>
    </source>
</evidence>
<dbReference type="GO" id="GO:0160234">
    <property type="term" value="P:integrator complex assembly"/>
    <property type="evidence" value="ECO:0007669"/>
    <property type="project" value="Ensembl"/>
</dbReference>
<evidence type="ECO:0000256" key="12">
    <source>
        <dbReference type="ARBA" id="ARBA00061308"/>
    </source>
</evidence>
<gene>
    <name evidence="18" type="primary">Brat1</name>
</gene>
<comment type="function">
    <text evidence="11">Component of a multiprotein complex required for the assembly of the RNA endonuclease module of the integrator complex. Associates with INTS9 and INTS11 in the cytoplasm and blocks the active site of INTS11 to inhibit the endonuclease activity of INTS11 before formation of the full integrator complex. Following dissociation of WDR73 of the complex, BRAT1 facilitates the nuclear import of the INTS9-INTS11 heterodimer. In the nucleus, INTS4 is integrated to the INTS9-INTS11 heterodimer and BRAT1 is released from the mature RNA endonuclease module by inositol hexakisphosphate (InsP6). BRAT1 is also involved in DNA damage response; activates kinases ATM, SMC1A and PRKDC by modulating their phosphorylation status following ionizing radiation (IR) stress. Plays a role in regulating mitochondrial function and cell proliferation. Required for protein stability of MTOR and MTOR-related proteins, and cell cycle progress by growth factors.</text>
</comment>
<dbReference type="GO" id="GO:0006006">
    <property type="term" value="P:glucose metabolic process"/>
    <property type="evidence" value="ECO:0007669"/>
    <property type="project" value="Ensembl"/>
</dbReference>
<dbReference type="PANTHER" id="PTHR21331:SF2">
    <property type="entry name" value="BRCA1-ASSOCIATED ATM ACTIVATOR 1"/>
    <property type="match status" value="1"/>
</dbReference>
<dbReference type="PANTHER" id="PTHR21331">
    <property type="entry name" value="BRCA1-ASSOCIATED ATM ACTIVATOR 1"/>
    <property type="match status" value="1"/>
</dbReference>
<evidence type="ECO:0000256" key="14">
    <source>
        <dbReference type="ARBA" id="ARBA00068578"/>
    </source>
</evidence>
<evidence type="ECO:0000256" key="8">
    <source>
        <dbReference type="ARBA" id="ARBA00022833"/>
    </source>
</evidence>
<accession>A0A6P5PJQ4</accession>
<dbReference type="GO" id="GO:0006974">
    <property type="term" value="P:DNA damage response"/>
    <property type="evidence" value="ECO:0007669"/>
    <property type="project" value="UniProtKB-KW"/>
</dbReference>
<keyword evidence="17" id="KW-1185">Reference proteome</keyword>
<keyword evidence="9" id="KW-0832">Ubl conjugation</keyword>
<dbReference type="InterPro" id="IPR000357">
    <property type="entry name" value="HEAT"/>
</dbReference>
<comment type="similarity">
    <text evidence="12">Belongs to the BRAT1 family.</text>
</comment>
<reference evidence="18" key="1">
    <citation type="submission" date="2025-08" db="UniProtKB">
        <authorList>
            <consortium name="RefSeq"/>
        </authorList>
    </citation>
    <scope>IDENTIFICATION</scope>
</reference>
<dbReference type="FunFam" id="1.25.10.10:FF:001003">
    <property type="entry name" value="BRCA1-associated ATM activator 1"/>
    <property type="match status" value="1"/>
</dbReference>
<dbReference type="InterPro" id="IPR011989">
    <property type="entry name" value="ARM-like"/>
</dbReference>
<evidence type="ECO:0000256" key="6">
    <source>
        <dbReference type="ARBA" id="ARBA00022737"/>
    </source>
</evidence>
<evidence type="ECO:0000256" key="13">
    <source>
        <dbReference type="ARBA" id="ARBA00065576"/>
    </source>
</evidence>
<evidence type="ECO:0000256" key="3">
    <source>
        <dbReference type="ARBA" id="ARBA00022490"/>
    </source>
</evidence>
<keyword evidence="5" id="KW-0479">Metal-binding</keyword>
<dbReference type="GO" id="GO:0051646">
    <property type="term" value="P:mitochondrion localization"/>
    <property type="evidence" value="ECO:0007669"/>
    <property type="project" value="Ensembl"/>
</dbReference>
<comment type="subunit">
    <text evidence="13">Part of the multiprotein complex composed of BRAT1, WDR73, as well as integrator complex subunits INTS9 and INTS11. Interacts with BRCA1 and ATM. Interacts with MTOR and RPTOR. Interacts with NDFIP1. Interacts with SMC1A and PRKDC.</text>
</comment>
<dbReference type="GO" id="GO:0010212">
    <property type="term" value="P:response to ionizing radiation"/>
    <property type="evidence" value="ECO:0007669"/>
    <property type="project" value="Ensembl"/>
</dbReference>
<dbReference type="GeneID" id="110294302"/>
<keyword evidence="3" id="KW-0963">Cytoplasm</keyword>
<evidence type="ECO:0000256" key="9">
    <source>
        <dbReference type="ARBA" id="ARBA00022843"/>
    </source>
</evidence>
<dbReference type="GO" id="GO:0034504">
    <property type="term" value="P:protein localization to nucleus"/>
    <property type="evidence" value="ECO:0007669"/>
    <property type="project" value="Ensembl"/>
</dbReference>
<dbReference type="GO" id="GO:0046872">
    <property type="term" value="F:metal ion binding"/>
    <property type="evidence" value="ECO:0007669"/>
    <property type="project" value="UniProtKB-KW"/>
</dbReference>
<dbReference type="Gene3D" id="1.25.10.10">
    <property type="entry name" value="Leucine-rich Repeat Variant"/>
    <property type="match status" value="2"/>
</dbReference>
<dbReference type="GO" id="GO:0006915">
    <property type="term" value="P:apoptotic process"/>
    <property type="evidence" value="ECO:0007669"/>
    <property type="project" value="Ensembl"/>
</dbReference>
<dbReference type="InterPro" id="IPR016024">
    <property type="entry name" value="ARM-type_fold"/>
</dbReference>
<dbReference type="GO" id="GO:0016477">
    <property type="term" value="P:cell migration"/>
    <property type="evidence" value="ECO:0007669"/>
    <property type="project" value="Ensembl"/>
</dbReference>
<dbReference type="SUPFAM" id="SSF48371">
    <property type="entry name" value="ARM repeat"/>
    <property type="match status" value="1"/>
</dbReference>
<dbReference type="RefSeq" id="XP_021018094.1">
    <property type="nucleotide sequence ID" value="XM_021162435.2"/>
</dbReference>
<organism evidence="17 18">
    <name type="scientific">Mus caroli</name>
    <name type="common">Ryukyu mouse</name>
    <name type="synonym">Ricefield mouse</name>
    <dbReference type="NCBI Taxonomy" id="10089"/>
    <lineage>
        <taxon>Eukaryota</taxon>
        <taxon>Metazoa</taxon>
        <taxon>Chordata</taxon>
        <taxon>Craniata</taxon>
        <taxon>Vertebrata</taxon>
        <taxon>Euteleostomi</taxon>
        <taxon>Mammalia</taxon>
        <taxon>Eutheria</taxon>
        <taxon>Euarchontoglires</taxon>
        <taxon>Glires</taxon>
        <taxon>Rodentia</taxon>
        <taxon>Myomorpha</taxon>
        <taxon>Muroidea</taxon>
        <taxon>Muridae</taxon>
        <taxon>Murinae</taxon>
        <taxon>Mus</taxon>
        <taxon>Mus</taxon>
    </lineage>
</organism>
<sequence>MVHFALSGLIPLAEGCGGGIRTPRLTRSRGERTSYPDLGGTACLIMDPECSRLLPALCAVLADPRQLVADDTCLEKLLDWFKTVTEAESSLQVLQDHPCLMELLSHVLKPQDVSPRVLSFALRLVGVFAAQEDCFEYLQQGELLLGLFGESGAPSWAAWSIPSVRSGWIQGLCSLAHHPSALYFLADSGAVDTLFSLQGDPSLFVASAASQLLVHILALSMQGGAPGSPVPEAAAWPMCAQKIVNHVDESLHAKATPQVTQALNVLTTTFGRCHNPWTGVLWERLSPPVARLFERDPIPAVHALMDLLLRVARSPVLNFAACGLWEMLAQTLSRLSPTQAGPLALGTLKLQHCPQELRTQAFGVLLQPLACILKATTQAPGPPGLLDGTVGSLLTVDTLLSSKSACVGLLCQTLAHLEELQMLPQCPSPWPQVHLLQAAVTILHLCDGSADPSSSAGGRLCGTLGGCVRVQRAALDFLGTLSQGTSPLELVLEVFAVLLKTLESPESSPMVLKKAFQATLRWLQNPHKTPSSSDLSSDALLFLGELFPILQKRLCSPCWEVRDSTLEFLTHLIRHWGGQADFREALRSSEVPTLALQLLQDPESYVRASAVGAAGQLSSQGLQAAPASPESPQAQQGLLMDLMHILSADSEGFPRRAVLRVFTDWLRDGHTDVVRDTEWFVATVLQAVSRDLDWEVRVQGLELARVFLTQALGQPSLHCPYTVGLPRASSPRPHLEFLQTLCRLPLFEFAFCALLDCDRPVAQKACDLLLFLRDKTVLCSSPREAGDSPNSASVEAALQRWREGEQAQPLGDLDPEAMLAILRALDLEGLQGRLAKSSDHVEKSPQSLLQDMLATVGVLEENEADCY</sequence>
<keyword evidence="6" id="KW-0677">Repeat</keyword>
<dbReference type="GO" id="GO:0005829">
    <property type="term" value="C:cytosol"/>
    <property type="evidence" value="ECO:0007669"/>
    <property type="project" value="Ensembl"/>
</dbReference>
<evidence type="ECO:0000256" key="2">
    <source>
        <dbReference type="ARBA" id="ARBA00004496"/>
    </source>
</evidence>